<dbReference type="AlphaFoldDB" id="A0AAV7V7X7"/>
<evidence type="ECO:0000313" key="2">
    <source>
        <dbReference type="Proteomes" id="UP001066276"/>
    </source>
</evidence>
<evidence type="ECO:0000313" key="1">
    <source>
        <dbReference type="EMBL" id="KAJ1197482.1"/>
    </source>
</evidence>
<name>A0AAV7V7X7_PLEWA</name>
<dbReference type="EMBL" id="JANPWB010000003">
    <property type="protein sequence ID" value="KAJ1197482.1"/>
    <property type="molecule type" value="Genomic_DNA"/>
</dbReference>
<accession>A0AAV7V7X7</accession>
<protein>
    <submittedName>
        <fullName evidence="1">Uncharacterized protein</fullName>
    </submittedName>
</protein>
<sequence length="117" mass="12907">MRKATTNNRKCDRQRCLPRVPISVYTSPGSKEDRCGSLGRSRYMAEFEDSDLLLKFAVGPFLLLGNPEDKPWMQPPQPVLGTLAARDHLAEGSLEDVGEGVGDAAQMSCCAERKTQH</sequence>
<proteinExistence type="predicted"/>
<dbReference type="Proteomes" id="UP001066276">
    <property type="component" value="Chromosome 2_1"/>
</dbReference>
<organism evidence="1 2">
    <name type="scientific">Pleurodeles waltl</name>
    <name type="common">Iberian ribbed newt</name>
    <dbReference type="NCBI Taxonomy" id="8319"/>
    <lineage>
        <taxon>Eukaryota</taxon>
        <taxon>Metazoa</taxon>
        <taxon>Chordata</taxon>
        <taxon>Craniata</taxon>
        <taxon>Vertebrata</taxon>
        <taxon>Euteleostomi</taxon>
        <taxon>Amphibia</taxon>
        <taxon>Batrachia</taxon>
        <taxon>Caudata</taxon>
        <taxon>Salamandroidea</taxon>
        <taxon>Salamandridae</taxon>
        <taxon>Pleurodelinae</taxon>
        <taxon>Pleurodeles</taxon>
    </lineage>
</organism>
<reference evidence="1" key="1">
    <citation type="journal article" date="2022" name="bioRxiv">
        <title>Sequencing and chromosome-scale assembly of the giantPleurodeles waltlgenome.</title>
        <authorList>
            <person name="Brown T."/>
            <person name="Elewa A."/>
            <person name="Iarovenko S."/>
            <person name="Subramanian E."/>
            <person name="Araus A.J."/>
            <person name="Petzold A."/>
            <person name="Susuki M."/>
            <person name="Suzuki K.-i.T."/>
            <person name="Hayashi T."/>
            <person name="Toyoda A."/>
            <person name="Oliveira C."/>
            <person name="Osipova E."/>
            <person name="Leigh N.D."/>
            <person name="Simon A."/>
            <person name="Yun M.H."/>
        </authorList>
    </citation>
    <scope>NUCLEOTIDE SEQUENCE</scope>
    <source>
        <strain evidence="1">20211129_DDA</strain>
        <tissue evidence="1">Liver</tissue>
    </source>
</reference>
<gene>
    <name evidence="1" type="ORF">NDU88_001340</name>
</gene>
<keyword evidence="2" id="KW-1185">Reference proteome</keyword>
<comment type="caution">
    <text evidence="1">The sequence shown here is derived from an EMBL/GenBank/DDBJ whole genome shotgun (WGS) entry which is preliminary data.</text>
</comment>